<organism evidence="1 2">
    <name type="scientific">Oryza sativa subsp. japonica</name>
    <name type="common">Rice</name>
    <dbReference type="NCBI Taxonomy" id="39947"/>
    <lineage>
        <taxon>Eukaryota</taxon>
        <taxon>Viridiplantae</taxon>
        <taxon>Streptophyta</taxon>
        <taxon>Embryophyta</taxon>
        <taxon>Tracheophyta</taxon>
        <taxon>Spermatophyta</taxon>
        <taxon>Magnoliopsida</taxon>
        <taxon>Liliopsida</taxon>
        <taxon>Poales</taxon>
        <taxon>Poaceae</taxon>
        <taxon>BOP clade</taxon>
        <taxon>Oryzoideae</taxon>
        <taxon>Oryzeae</taxon>
        <taxon>Oryzinae</taxon>
        <taxon>Oryza</taxon>
        <taxon>Oryza sativa</taxon>
    </lineage>
</organism>
<protein>
    <submittedName>
        <fullName evidence="1">Os07g0665750 protein</fullName>
    </submittedName>
</protein>
<dbReference type="InParanoid" id="A0A0P0XA62"/>
<keyword evidence="2" id="KW-1185">Reference proteome</keyword>
<gene>
    <name evidence="1" type="ordered locus">Os07g0665750</name>
    <name evidence="1" type="ORF">OSNPB_070665750</name>
</gene>
<reference evidence="2" key="1">
    <citation type="journal article" date="2005" name="Nature">
        <title>The map-based sequence of the rice genome.</title>
        <authorList>
            <consortium name="International rice genome sequencing project (IRGSP)"/>
            <person name="Matsumoto T."/>
            <person name="Wu J."/>
            <person name="Kanamori H."/>
            <person name="Katayose Y."/>
            <person name="Fujisawa M."/>
            <person name="Namiki N."/>
            <person name="Mizuno H."/>
            <person name="Yamamoto K."/>
            <person name="Antonio B.A."/>
            <person name="Baba T."/>
            <person name="Sakata K."/>
            <person name="Nagamura Y."/>
            <person name="Aoki H."/>
            <person name="Arikawa K."/>
            <person name="Arita K."/>
            <person name="Bito T."/>
            <person name="Chiden Y."/>
            <person name="Fujitsuka N."/>
            <person name="Fukunaka R."/>
            <person name="Hamada M."/>
            <person name="Harada C."/>
            <person name="Hayashi A."/>
            <person name="Hijishita S."/>
            <person name="Honda M."/>
            <person name="Hosokawa S."/>
            <person name="Ichikawa Y."/>
            <person name="Idonuma A."/>
            <person name="Iijima M."/>
            <person name="Ikeda M."/>
            <person name="Ikeno M."/>
            <person name="Ito K."/>
            <person name="Ito S."/>
            <person name="Ito T."/>
            <person name="Ito Y."/>
            <person name="Ito Y."/>
            <person name="Iwabuchi A."/>
            <person name="Kamiya K."/>
            <person name="Karasawa W."/>
            <person name="Kurita K."/>
            <person name="Katagiri S."/>
            <person name="Kikuta A."/>
            <person name="Kobayashi H."/>
            <person name="Kobayashi N."/>
            <person name="Machita K."/>
            <person name="Maehara T."/>
            <person name="Masukawa M."/>
            <person name="Mizubayashi T."/>
            <person name="Mukai Y."/>
            <person name="Nagasaki H."/>
            <person name="Nagata Y."/>
            <person name="Naito S."/>
            <person name="Nakashima M."/>
            <person name="Nakama Y."/>
            <person name="Nakamichi Y."/>
            <person name="Nakamura M."/>
            <person name="Meguro A."/>
            <person name="Negishi M."/>
            <person name="Ohta I."/>
            <person name="Ohta T."/>
            <person name="Okamoto M."/>
            <person name="Ono N."/>
            <person name="Saji S."/>
            <person name="Sakaguchi M."/>
            <person name="Sakai K."/>
            <person name="Shibata M."/>
            <person name="Shimokawa T."/>
            <person name="Song J."/>
            <person name="Takazaki Y."/>
            <person name="Terasawa K."/>
            <person name="Tsugane M."/>
            <person name="Tsuji K."/>
            <person name="Ueda S."/>
            <person name="Waki K."/>
            <person name="Yamagata H."/>
            <person name="Yamamoto M."/>
            <person name="Yamamoto S."/>
            <person name="Yamane H."/>
            <person name="Yoshiki S."/>
            <person name="Yoshihara R."/>
            <person name="Yukawa K."/>
            <person name="Zhong H."/>
            <person name="Yano M."/>
            <person name="Yuan Q."/>
            <person name="Ouyang S."/>
            <person name="Liu J."/>
            <person name="Jones K.M."/>
            <person name="Gansberger K."/>
            <person name="Moffat K."/>
            <person name="Hill J."/>
            <person name="Bera J."/>
            <person name="Fadrosh D."/>
            <person name="Jin S."/>
            <person name="Johri S."/>
            <person name="Kim M."/>
            <person name="Overton L."/>
            <person name="Reardon M."/>
            <person name="Tsitrin T."/>
            <person name="Vuong H."/>
            <person name="Weaver B."/>
            <person name="Ciecko A."/>
            <person name="Tallon L."/>
            <person name="Jackson J."/>
            <person name="Pai G."/>
            <person name="Aken S.V."/>
            <person name="Utterback T."/>
            <person name="Reidmuller S."/>
            <person name="Feldblyum T."/>
            <person name="Hsiao J."/>
            <person name="Zismann V."/>
            <person name="Iobst S."/>
            <person name="de Vazeille A.R."/>
            <person name="Buell C.R."/>
            <person name="Ying K."/>
            <person name="Li Y."/>
            <person name="Lu T."/>
            <person name="Huang Y."/>
            <person name="Zhao Q."/>
            <person name="Feng Q."/>
            <person name="Zhang L."/>
            <person name="Zhu J."/>
            <person name="Weng Q."/>
            <person name="Mu J."/>
            <person name="Lu Y."/>
            <person name="Fan D."/>
            <person name="Liu Y."/>
            <person name="Guan J."/>
            <person name="Zhang Y."/>
            <person name="Yu S."/>
            <person name="Liu X."/>
            <person name="Zhang Y."/>
            <person name="Hong G."/>
            <person name="Han B."/>
            <person name="Choisne N."/>
            <person name="Demange N."/>
            <person name="Orjeda G."/>
            <person name="Samain S."/>
            <person name="Cattolico L."/>
            <person name="Pelletier E."/>
            <person name="Couloux A."/>
            <person name="Segurens B."/>
            <person name="Wincker P."/>
            <person name="D'Hont A."/>
            <person name="Scarpelli C."/>
            <person name="Weissenbach J."/>
            <person name="Salanoubat M."/>
            <person name="Quetier F."/>
            <person name="Yu Y."/>
            <person name="Kim H.R."/>
            <person name="Rambo T."/>
            <person name="Currie J."/>
            <person name="Collura K."/>
            <person name="Luo M."/>
            <person name="Yang T."/>
            <person name="Ammiraju J.S.S."/>
            <person name="Engler F."/>
            <person name="Soderlund C."/>
            <person name="Wing R.A."/>
            <person name="Palmer L.E."/>
            <person name="de la Bastide M."/>
            <person name="Spiegel L."/>
            <person name="Nascimento L."/>
            <person name="Zutavern T."/>
            <person name="O'Shaughnessy A."/>
            <person name="Dike S."/>
            <person name="Dedhia N."/>
            <person name="Preston R."/>
            <person name="Balija V."/>
            <person name="McCombie W.R."/>
            <person name="Chow T."/>
            <person name="Chen H."/>
            <person name="Chung M."/>
            <person name="Chen C."/>
            <person name="Shaw J."/>
            <person name="Wu H."/>
            <person name="Hsiao K."/>
            <person name="Chao Y."/>
            <person name="Chu M."/>
            <person name="Cheng C."/>
            <person name="Hour A."/>
            <person name="Lee P."/>
            <person name="Lin S."/>
            <person name="Lin Y."/>
            <person name="Liou J."/>
            <person name="Liu S."/>
            <person name="Hsing Y."/>
            <person name="Raghuvanshi S."/>
            <person name="Mohanty A."/>
            <person name="Bharti A.K."/>
            <person name="Gaur A."/>
            <person name="Gupta V."/>
            <person name="Kumar D."/>
            <person name="Ravi V."/>
            <person name="Vij S."/>
            <person name="Kapur A."/>
            <person name="Khurana P."/>
            <person name="Khurana P."/>
            <person name="Khurana J.P."/>
            <person name="Tyagi A.K."/>
            <person name="Gaikwad K."/>
            <person name="Singh A."/>
            <person name="Dalal V."/>
            <person name="Srivastava S."/>
            <person name="Dixit A."/>
            <person name="Pal A.K."/>
            <person name="Ghazi I.A."/>
            <person name="Yadav M."/>
            <person name="Pandit A."/>
            <person name="Bhargava A."/>
            <person name="Sureshbabu K."/>
            <person name="Batra K."/>
            <person name="Sharma T.R."/>
            <person name="Mohapatra T."/>
            <person name="Singh N.K."/>
            <person name="Messing J."/>
            <person name="Nelson A.B."/>
            <person name="Fuks G."/>
            <person name="Kavchok S."/>
            <person name="Keizer G."/>
            <person name="Linton E."/>
            <person name="Llaca V."/>
            <person name="Song R."/>
            <person name="Tanyolac B."/>
            <person name="Young S."/>
            <person name="Ho-Il K."/>
            <person name="Hahn J.H."/>
            <person name="Sangsakoo G."/>
            <person name="Vanavichit A."/>
            <person name="de Mattos Luiz.A.T."/>
            <person name="Zimmer P.D."/>
            <person name="Malone G."/>
            <person name="Dellagostin O."/>
            <person name="de Oliveira A.C."/>
            <person name="Bevan M."/>
            <person name="Bancroft I."/>
            <person name="Minx P."/>
            <person name="Cordum H."/>
            <person name="Wilson R."/>
            <person name="Cheng Z."/>
            <person name="Jin W."/>
            <person name="Jiang J."/>
            <person name="Leong S.A."/>
            <person name="Iwama H."/>
            <person name="Gojobori T."/>
            <person name="Itoh T."/>
            <person name="Niimura Y."/>
            <person name="Fujii Y."/>
            <person name="Habara T."/>
            <person name="Sakai H."/>
            <person name="Sato Y."/>
            <person name="Wilson G."/>
            <person name="Kumar K."/>
            <person name="McCouch S."/>
            <person name="Juretic N."/>
            <person name="Hoen D."/>
            <person name="Wright S."/>
            <person name="Bruskiewich R."/>
            <person name="Bureau T."/>
            <person name="Miyao A."/>
            <person name="Hirochika H."/>
            <person name="Nishikawa T."/>
            <person name="Kadowaki K."/>
            <person name="Sugiura M."/>
            <person name="Burr B."/>
            <person name="Sasaki T."/>
        </authorList>
    </citation>
    <scope>NUCLEOTIDE SEQUENCE [LARGE SCALE GENOMIC DNA]</scope>
    <source>
        <strain evidence="2">cv. Nipponbare</strain>
    </source>
</reference>
<name>A0A0P0XA62_ORYSJ</name>
<sequence>MKFFRTKTTKTFDADNSNIVMQMIMLQCPYSLLFVWKDNTIPTFKLSLILFSSSEILTKLAEVRILVLDSSQPINIPVQAKIHYNNAITIE</sequence>
<reference evidence="1 2" key="2">
    <citation type="journal article" date="2013" name="Plant Cell Physiol.">
        <title>Rice Annotation Project Database (RAP-DB): an integrative and interactive database for rice genomics.</title>
        <authorList>
            <person name="Sakai H."/>
            <person name="Lee S.S."/>
            <person name="Tanaka T."/>
            <person name="Numa H."/>
            <person name="Kim J."/>
            <person name="Kawahara Y."/>
            <person name="Wakimoto H."/>
            <person name="Yang C.C."/>
            <person name="Iwamoto M."/>
            <person name="Abe T."/>
            <person name="Yamada Y."/>
            <person name="Muto A."/>
            <person name="Inokuchi H."/>
            <person name="Ikemura T."/>
            <person name="Matsumoto T."/>
            <person name="Sasaki T."/>
            <person name="Itoh T."/>
        </authorList>
    </citation>
    <scope>NUCLEOTIDE SEQUENCE [LARGE SCALE GENOMIC DNA]</scope>
    <source>
        <strain evidence="2">cv. Nipponbare</strain>
    </source>
</reference>
<reference evidence="1 2" key="3">
    <citation type="journal article" date="2013" name="Rice">
        <title>Improvement of the Oryza sativa Nipponbare reference genome using next generation sequence and optical map data.</title>
        <authorList>
            <person name="Kawahara Y."/>
            <person name="de la Bastide M."/>
            <person name="Hamilton J.P."/>
            <person name="Kanamori H."/>
            <person name="McCombie W.R."/>
            <person name="Ouyang S."/>
            <person name="Schwartz D.C."/>
            <person name="Tanaka T."/>
            <person name="Wu J."/>
            <person name="Zhou S."/>
            <person name="Childs K.L."/>
            <person name="Davidson R.M."/>
            <person name="Lin H."/>
            <person name="Quesada-Ocampo L."/>
            <person name="Vaillancourt B."/>
            <person name="Sakai H."/>
            <person name="Lee S.S."/>
            <person name="Kim J."/>
            <person name="Numa H."/>
            <person name="Itoh T."/>
            <person name="Buell C.R."/>
            <person name="Matsumoto T."/>
        </authorList>
    </citation>
    <scope>NUCLEOTIDE SEQUENCE [LARGE SCALE GENOMIC DNA]</scope>
    <source>
        <strain evidence="2">cv. Nipponbare</strain>
    </source>
</reference>
<proteinExistence type="predicted"/>
<dbReference type="EMBL" id="AP014963">
    <property type="protein sequence ID" value="BAT03102.1"/>
    <property type="molecule type" value="Genomic_DNA"/>
</dbReference>
<dbReference type="Gramene" id="Os07t0665750-00">
    <property type="protein sequence ID" value="Os07t0665750-00"/>
    <property type="gene ID" value="Os07g0665750"/>
</dbReference>
<dbReference type="Proteomes" id="UP000059680">
    <property type="component" value="Chromosome 7"/>
</dbReference>
<evidence type="ECO:0000313" key="1">
    <source>
        <dbReference type="EMBL" id="BAT03102.1"/>
    </source>
</evidence>
<dbReference type="PaxDb" id="39947-A0A0P0XA62"/>
<accession>A0A0P0XA62</accession>
<dbReference type="AlphaFoldDB" id="A0A0P0XA62"/>
<evidence type="ECO:0000313" key="2">
    <source>
        <dbReference type="Proteomes" id="UP000059680"/>
    </source>
</evidence>